<comment type="function">
    <text evidence="8">Toxic component of a toxin-antitoxin (TA) system. An RNase.</text>
</comment>
<accession>A0A182D107</accession>
<dbReference type="GO" id="GO:0000287">
    <property type="term" value="F:magnesium ion binding"/>
    <property type="evidence" value="ECO:0007669"/>
    <property type="project" value="UniProtKB-UniRule"/>
</dbReference>
<evidence type="ECO:0000256" key="4">
    <source>
        <dbReference type="ARBA" id="ARBA00022723"/>
    </source>
</evidence>
<evidence type="ECO:0000256" key="5">
    <source>
        <dbReference type="ARBA" id="ARBA00022801"/>
    </source>
</evidence>
<keyword evidence="4 8" id="KW-0479">Metal-binding</keyword>
<reference evidence="10" key="1">
    <citation type="journal article" date="2015" name="Genome Announc.">
        <title>Complete Genome Sequence of the Bacteriochlorophyll b-Producing Photosynthetic Bacterium Blastochloris viridis.</title>
        <authorList>
            <person name="Tsukatani Y."/>
            <person name="Hirose Y."/>
            <person name="Harada J."/>
            <person name="Misawa N."/>
            <person name="Mori K."/>
            <person name="Inoue K."/>
            <person name="Tamiaki H."/>
        </authorList>
    </citation>
    <scope>NUCLEOTIDE SEQUENCE [LARGE SCALE GENOMIC DNA]</scope>
    <source>
        <strain evidence="10">DSM 133</strain>
    </source>
</reference>
<evidence type="ECO:0000256" key="2">
    <source>
        <dbReference type="ARBA" id="ARBA00022649"/>
    </source>
</evidence>
<dbReference type="Gene3D" id="3.40.50.1010">
    <property type="entry name" value="5'-nuclease"/>
    <property type="match status" value="1"/>
</dbReference>
<evidence type="ECO:0000256" key="3">
    <source>
        <dbReference type="ARBA" id="ARBA00022722"/>
    </source>
</evidence>
<dbReference type="CDD" id="cd18731">
    <property type="entry name" value="PIN_NgFitB-like"/>
    <property type="match status" value="1"/>
</dbReference>
<feature type="binding site" evidence="8">
    <location>
        <position position="6"/>
    </location>
    <ligand>
        <name>Mg(2+)</name>
        <dbReference type="ChEBI" id="CHEBI:18420"/>
    </ligand>
</feature>
<dbReference type="InterPro" id="IPR022907">
    <property type="entry name" value="VapC_family"/>
</dbReference>
<keyword evidence="8" id="KW-0800">Toxin</keyword>
<evidence type="ECO:0000256" key="1">
    <source>
        <dbReference type="ARBA" id="ARBA00001946"/>
    </source>
</evidence>
<dbReference type="InterPro" id="IPR050556">
    <property type="entry name" value="Type_II_TA_system_RNase"/>
</dbReference>
<dbReference type="InterPro" id="IPR029060">
    <property type="entry name" value="PIN-like_dom_sf"/>
</dbReference>
<feature type="binding site" evidence="8">
    <location>
        <position position="105"/>
    </location>
    <ligand>
        <name>Mg(2+)</name>
        <dbReference type="ChEBI" id="CHEBI:18420"/>
    </ligand>
</feature>
<comment type="similarity">
    <text evidence="7 8">Belongs to the PINc/VapC protein family.</text>
</comment>
<dbReference type="PANTHER" id="PTHR33653:SF1">
    <property type="entry name" value="RIBONUCLEASE VAPC2"/>
    <property type="match status" value="1"/>
</dbReference>
<dbReference type="GO" id="GO:0090729">
    <property type="term" value="F:toxin activity"/>
    <property type="evidence" value="ECO:0007669"/>
    <property type="project" value="UniProtKB-KW"/>
</dbReference>
<dbReference type="HAMAP" id="MF_00265">
    <property type="entry name" value="VapC_Nob1"/>
    <property type="match status" value="1"/>
</dbReference>
<sequence>MMFVLDTNVVSELMRPAPAEKVSSWVNAVSRGDLFITTFTQSEILFGIAKMPNGARRDALAARAGIMFTDRFRHRILPFDSVAAVHYADISATRQKRGRPIAPFDAGIAAIARANAMAVVTRNVRDFEDVGLDVIDPWSE</sequence>
<name>A0A182D107_BLAVI</name>
<proteinExistence type="inferred from homology"/>
<dbReference type="Pfam" id="PF01850">
    <property type="entry name" value="PIN"/>
    <property type="match status" value="1"/>
</dbReference>
<dbReference type="EMBL" id="AP014854">
    <property type="protein sequence ID" value="BAR99074.1"/>
    <property type="molecule type" value="Genomic_DNA"/>
</dbReference>
<keyword evidence="6 8" id="KW-0460">Magnesium</keyword>
<evidence type="ECO:0000259" key="9">
    <source>
        <dbReference type="Pfam" id="PF01850"/>
    </source>
</evidence>
<comment type="cofactor">
    <cofactor evidence="1 8">
        <name>Mg(2+)</name>
        <dbReference type="ChEBI" id="CHEBI:18420"/>
    </cofactor>
</comment>
<dbReference type="GO" id="GO:0004540">
    <property type="term" value="F:RNA nuclease activity"/>
    <property type="evidence" value="ECO:0007669"/>
    <property type="project" value="InterPro"/>
</dbReference>
<evidence type="ECO:0000313" key="10">
    <source>
        <dbReference type="EMBL" id="BAR99074.1"/>
    </source>
</evidence>
<keyword evidence="3 8" id="KW-0540">Nuclease</keyword>
<evidence type="ECO:0000256" key="8">
    <source>
        <dbReference type="HAMAP-Rule" id="MF_00265"/>
    </source>
</evidence>
<dbReference type="PANTHER" id="PTHR33653">
    <property type="entry name" value="RIBONUCLEASE VAPC2"/>
    <property type="match status" value="1"/>
</dbReference>
<dbReference type="InterPro" id="IPR002716">
    <property type="entry name" value="PIN_dom"/>
</dbReference>
<dbReference type="SUPFAM" id="SSF88723">
    <property type="entry name" value="PIN domain-like"/>
    <property type="match status" value="1"/>
</dbReference>
<dbReference type="EC" id="3.1.-.-" evidence="8"/>
<dbReference type="GO" id="GO:0016787">
    <property type="term" value="F:hydrolase activity"/>
    <property type="evidence" value="ECO:0007669"/>
    <property type="project" value="UniProtKB-KW"/>
</dbReference>
<dbReference type="AlphaFoldDB" id="A0A182D107"/>
<protein>
    <recommendedName>
        <fullName evidence="8">Ribonuclease VapC</fullName>
        <shortName evidence="8">RNase VapC</shortName>
        <ecNumber evidence="8">3.1.-.-</ecNumber>
    </recommendedName>
    <alternativeName>
        <fullName evidence="8">Toxin VapC</fullName>
    </alternativeName>
</protein>
<feature type="domain" description="PIN" evidence="9">
    <location>
        <begin position="4"/>
        <end position="130"/>
    </location>
</feature>
<keyword evidence="5 8" id="KW-0378">Hydrolase</keyword>
<organism evidence="10">
    <name type="scientific">Blastochloris viridis</name>
    <name type="common">Rhodopseudomonas viridis</name>
    <dbReference type="NCBI Taxonomy" id="1079"/>
    <lineage>
        <taxon>Bacteria</taxon>
        <taxon>Pseudomonadati</taxon>
        <taxon>Pseudomonadota</taxon>
        <taxon>Alphaproteobacteria</taxon>
        <taxon>Hyphomicrobiales</taxon>
        <taxon>Blastochloridaceae</taxon>
        <taxon>Blastochloris</taxon>
    </lineage>
</organism>
<evidence type="ECO:0000256" key="6">
    <source>
        <dbReference type="ARBA" id="ARBA00022842"/>
    </source>
</evidence>
<keyword evidence="2 8" id="KW-1277">Toxin-antitoxin system</keyword>
<gene>
    <name evidence="8" type="primary">vapC</name>
    <name evidence="10" type="ORF">BV133_1481</name>
</gene>
<evidence type="ECO:0000256" key="7">
    <source>
        <dbReference type="ARBA" id="ARBA00038093"/>
    </source>
</evidence>